<sequence length="571" mass="65136">MRRNKWIILTLVFVMVASIALTGCGGQDTQEPQPGENTGENQEQNQEQNNDATEKLAEEQVLRVNLAEEPPCLDPQLSQDAVSSEVLLDTLEGIIRMDNDGQIKKGSGMAKDWEISEDGTVYTFHLRDAKWEDGQPVTAHDFEFAWKRALAPETASPYAFIAYDIKNAEAYNIGEIEDPDKVGVKALDDKTLQVTLKAPNPAFISKLQHSTFLPVRKDLVEKWGDKYGSEAEYFVASGPFKITEWIHEQKLVMEKNENYWDADSVKLERIEASMIKDSNTRINLYETGQLDYIEVPTQFIDKYKDEIVQVPKAATFYFKFNVKNEFFKNAKIRKAFAMAVDRKKILDLRTKGTTPPAFGFVPPGIPGVDGKTFREMNGDLFQDLGAGEDMKEKANQLLDEGLAEIGKTREDLNGVKFLTFNGDNNLQNAQIWQQHWKEVLGVDVEIEQSTFKIKIDRENKGDYAFAFSGWIGDYNDAMTFMDMWITDGSVNDAFWSNEEYDKLIEKAQTTMDPKERMQAMLDAEKILLEEMPIAPYMYDVSLILQRPYVKGMIRLPLQVENGKKYAYILEH</sequence>
<dbReference type="AlphaFoldDB" id="A0A419SUU3"/>
<dbReference type="InterPro" id="IPR039424">
    <property type="entry name" value="SBP_5"/>
</dbReference>
<keyword evidence="3" id="KW-0813">Transport</keyword>
<evidence type="ECO:0000256" key="5">
    <source>
        <dbReference type="SAM" id="MobiDB-lite"/>
    </source>
</evidence>
<feature type="compositionally biased region" description="Low complexity" evidence="5">
    <location>
        <begin position="40"/>
        <end position="50"/>
    </location>
</feature>
<dbReference type="CDD" id="cd08504">
    <property type="entry name" value="PBP2_OppA"/>
    <property type="match status" value="1"/>
</dbReference>
<feature type="compositionally biased region" description="Polar residues" evidence="5">
    <location>
        <begin position="27"/>
        <end position="39"/>
    </location>
</feature>
<dbReference type="GO" id="GO:0015833">
    <property type="term" value="P:peptide transport"/>
    <property type="evidence" value="ECO:0007669"/>
    <property type="project" value="TreeGrafter"/>
</dbReference>
<dbReference type="Pfam" id="PF00496">
    <property type="entry name" value="SBP_bac_5"/>
    <property type="match status" value="1"/>
</dbReference>
<evidence type="ECO:0000256" key="3">
    <source>
        <dbReference type="ARBA" id="ARBA00022448"/>
    </source>
</evidence>
<feature type="signal peptide" evidence="6">
    <location>
        <begin position="1"/>
        <end position="22"/>
    </location>
</feature>
<keyword evidence="9" id="KW-1185">Reference proteome</keyword>
<evidence type="ECO:0000256" key="1">
    <source>
        <dbReference type="ARBA" id="ARBA00004196"/>
    </source>
</evidence>
<dbReference type="Gene3D" id="3.40.190.10">
    <property type="entry name" value="Periplasmic binding protein-like II"/>
    <property type="match status" value="1"/>
</dbReference>
<dbReference type="RefSeq" id="WP_120170650.1">
    <property type="nucleotide sequence ID" value="NZ_MCIB01000039.1"/>
</dbReference>
<comment type="caution">
    <text evidence="8">The sequence shown here is derived from an EMBL/GenBank/DDBJ whole genome shotgun (WGS) entry which is preliminary data.</text>
</comment>
<dbReference type="GO" id="GO:0043190">
    <property type="term" value="C:ATP-binding cassette (ABC) transporter complex"/>
    <property type="evidence" value="ECO:0007669"/>
    <property type="project" value="InterPro"/>
</dbReference>
<keyword evidence="4 6" id="KW-0732">Signal</keyword>
<dbReference type="PIRSF" id="PIRSF002741">
    <property type="entry name" value="MppA"/>
    <property type="match status" value="1"/>
</dbReference>
<dbReference type="SUPFAM" id="SSF53850">
    <property type="entry name" value="Periplasmic binding protein-like II"/>
    <property type="match status" value="1"/>
</dbReference>
<dbReference type="FunFam" id="3.10.105.10:FF:000001">
    <property type="entry name" value="Oligopeptide ABC transporter, oligopeptide-binding protein"/>
    <property type="match status" value="1"/>
</dbReference>
<dbReference type="Gene3D" id="3.10.105.10">
    <property type="entry name" value="Dipeptide-binding Protein, Domain 3"/>
    <property type="match status" value="1"/>
</dbReference>
<evidence type="ECO:0000256" key="4">
    <source>
        <dbReference type="ARBA" id="ARBA00022729"/>
    </source>
</evidence>
<comment type="similarity">
    <text evidence="2">Belongs to the bacterial solute-binding protein 5 family.</text>
</comment>
<evidence type="ECO:0000259" key="7">
    <source>
        <dbReference type="Pfam" id="PF00496"/>
    </source>
</evidence>
<dbReference type="PANTHER" id="PTHR30290:SF10">
    <property type="entry name" value="PERIPLASMIC OLIGOPEPTIDE-BINDING PROTEIN-RELATED"/>
    <property type="match status" value="1"/>
</dbReference>
<dbReference type="EMBL" id="MCIB01000039">
    <property type="protein sequence ID" value="RKD28990.1"/>
    <property type="molecule type" value="Genomic_DNA"/>
</dbReference>
<evidence type="ECO:0000256" key="6">
    <source>
        <dbReference type="SAM" id="SignalP"/>
    </source>
</evidence>
<gene>
    <name evidence="8" type="ORF">BET03_06495</name>
</gene>
<organism evidence="8 9">
    <name type="scientific">Thermohalobacter berrensis</name>
    <dbReference type="NCBI Taxonomy" id="99594"/>
    <lineage>
        <taxon>Bacteria</taxon>
        <taxon>Bacillati</taxon>
        <taxon>Bacillota</taxon>
        <taxon>Tissierellia</taxon>
        <taxon>Tissierellales</taxon>
        <taxon>Thermohalobacteraceae</taxon>
        <taxon>Thermohalobacter</taxon>
    </lineage>
</organism>
<dbReference type="OrthoDB" id="9801912at2"/>
<dbReference type="GO" id="GO:1904680">
    <property type="term" value="F:peptide transmembrane transporter activity"/>
    <property type="evidence" value="ECO:0007669"/>
    <property type="project" value="TreeGrafter"/>
</dbReference>
<dbReference type="Gene3D" id="3.90.76.10">
    <property type="entry name" value="Dipeptide-binding Protein, Domain 1"/>
    <property type="match status" value="1"/>
</dbReference>
<evidence type="ECO:0000313" key="9">
    <source>
        <dbReference type="Proteomes" id="UP000284177"/>
    </source>
</evidence>
<dbReference type="Proteomes" id="UP000284177">
    <property type="component" value="Unassembled WGS sequence"/>
</dbReference>
<feature type="domain" description="Solute-binding protein family 5" evidence="7">
    <location>
        <begin position="108"/>
        <end position="489"/>
    </location>
</feature>
<feature type="region of interest" description="Disordered" evidence="5">
    <location>
        <begin position="25"/>
        <end position="51"/>
    </location>
</feature>
<evidence type="ECO:0000313" key="8">
    <source>
        <dbReference type="EMBL" id="RKD28990.1"/>
    </source>
</evidence>
<dbReference type="PROSITE" id="PS51257">
    <property type="entry name" value="PROKAR_LIPOPROTEIN"/>
    <property type="match status" value="1"/>
</dbReference>
<protein>
    <recommendedName>
        <fullName evidence="7">Solute-binding protein family 5 domain-containing protein</fullName>
    </recommendedName>
</protein>
<dbReference type="GO" id="GO:0030288">
    <property type="term" value="C:outer membrane-bounded periplasmic space"/>
    <property type="evidence" value="ECO:0007669"/>
    <property type="project" value="UniProtKB-ARBA"/>
</dbReference>
<evidence type="ECO:0000256" key="2">
    <source>
        <dbReference type="ARBA" id="ARBA00005695"/>
    </source>
</evidence>
<dbReference type="InterPro" id="IPR030678">
    <property type="entry name" value="Peptide/Ni-bd"/>
</dbReference>
<accession>A0A419SUU3</accession>
<feature type="chain" id="PRO_5038968038" description="Solute-binding protein family 5 domain-containing protein" evidence="6">
    <location>
        <begin position="23"/>
        <end position="571"/>
    </location>
</feature>
<proteinExistence type="inferred from homology"/>
<reference evidence="8 9" key="1">
    <citation type="submission" date="2016-08" db="EMBL/GenBank/DDBJ databases">
        <title>Novel Firmicutes and Novel Genomes.</title>
        <authorList>
            <person name="Poppleton D.I."/>
            <person name="Gribaldo S."/>
        </authorList>
    </citation>
    <scope>NUCLEOTIDE SEQUENCE [LARGE SCALE GENOMIC DNA]</scope>
    <source>
        <strain evidence="8 9">CTT3</strain>
    </source>
</reference>
<dbReference type="PANTHER" id="PTHR30290">
    <property type="entry name" value="PERIPLASMIC BINDING COMPONENT OF ABC TRANSPORTER"/>
    <property type="match status" value="1"/>
</dbReference>
<name>A0A419SUU3_9FIRM</name>
<comment type="subcellular location">
    <subcellularLocation>
        <location evidence="1">Cell envelope</location>
    </subcellularLocation>
</comment>
<dbReference type="FunFam" id="3.90.76.10:FF:000001">
    <property type="entry name" value="Oligopeptide ABC transporter substrate-binding protein"/>
    <property type="match status" value="1"/>
</dbReference>
<dbReference type="InterPro" id="IPR000914">
    <property type="entry name" value="SBP_5_dom"/>
</dbReference>